<accession>A0A218M3C4</accession>
<evidence type="ECO:0000313" key="2">
    <source>
        <dbReference type="Proteomes" id="UP000224101"/>
    </source>
</evidence>
<name>A0A218M3C4_9CAUD</name>
<proteinExistence type="predicted"/>
<organism evidence="1 2">
    <name type="scientific">Acidovorax phage ACP17</name>
    <dbReference type="NCBI Taxonomy" id="2010329"/>
    <lineage>
        <taxon>Viruses</taxon>
        <taxon>Duplodnaviria</taxon>
        <taxon>Heunggongvirae</taxon>
        <taxon>Uroviricota</taxon>
        <taxon>Caudoviricetes</taxon>
        <taxon>Busanvirus</taxon>
        <taxon>Busanvirus ACP17</taxon>
    </lineage>
</organism>
<protein>
    <submittedName>
        <fullName evidence="1">Uncharacterized protein</fullName>
    </submittedName>
</protein>
<keyword evidence="2" id="KW-1185">Reference proteome</keyword>
<dbReference type="KEGG" id="vg:40085704"/>
<dbReference type="RefSeq" id="YP_009609619.1">
    <property type="nucleotide sequence ID" value="NC_041997.1"/>
</dbReference>
<dbReference type="GeneID" id="40085704"/>
<dbReference type="EMBL" id="KY979132">
    <property type="protein sequence ID" value="ASD50553.1"/>
    <property type="molecule type" value="Genomic_DNA"/>
</dbReference>
<evidence type="ECO:0000313" key="1">
    <source>
        <dbReference type="EMBL" id="ASD50553.1"/>
    </source>
</evidence>
<dbReference type="Proteomes" id="UP000224101">
    <property type="component" value="Segment"/>
</dbReference>
<dbReference type="OrthoDB" id="29119at10239"/>
<sequence length="135" mass="15772">MGIKYSVAGKMEFPLDMLRYDECEFEEDIDRDVAMDFMPPGTSRILNRIVRLVSKSGRHPTVGRWESFGWKVIKRPDFMDVHRKMQSEEPLLPLHDTRQTILALCERIDAIRKGGTPEERAAHDKIVKDFLSRLR</sequence>
<reference evidence="1 2" key="1">
    <citation type="submission" date="2017-08" db="EMBL/GenBank/DDBJ databases">
        <title>Characterization and complete genome sequence of novel bacteriophage infecting the causal agent of bacterial fruit blotch, Acidovorax citrulli.</title>
        <authorList>
            <person name="Midani A.R."/>
            <person name="Park S.-H."/>
            <person name="Choi T.-J."/>
        </authorList>
    </citation>
    <scope>NUCLEOTIDE SEQUENCE [LARGE SCALE GENOMIC DNA]</scope>
</reference>